<organism evidence="2 3">
    <name type="scientific">Pseudomonas hefeiensis</name>
    <dbReference type="NCBI Taxonomy" id="2738125"/>
    <lineage>
        <taxon>Bacteria</taxon>
        <taxon>Pseudomonadati</taxon>
        <taxon>Pseudomonadota</taxon>
        <taxon>Gammaproteobacteria</taxon>
        <taxon>Pseudomonadales</taxon>
        <taxon>Pseudomonadaceae</taxon>
        <taxon>Pseudomonas</taxon>
    </lineage>
</organism>
<proteinExistence type="predicted"/>
<evidence type="ECO:0000259" key="1">
    <source>
        <dbReference type="Pfam" id="PF03527"/>
    </source>
</evidence>
<keyword evidence="3" id="KW-1185">Reference proteome</keyword>
<reference evidence="2 3" key="1">
    <citation type="submission" date="2023-02" db="EMBL/GenBank/DDBJ databases">
        <title>Evolution of Hrp T3SS in non-pathogenic Pseudomonas fluorescens.</title>
        <authorList>
            <person name="Liao K."/>
            <person name="Wei H."/>
            <person name="Gu Y."/>
        </authorList>
    </citation>
    <scope>NUCLEOTIDE SEQUENCE [LARGE SCALE GENOMIC DNA]</scope>
    <source>
        <strain evidence="2 3">FP205</strain>
    </source>
</reference>
<feature type="domain" description="RHS protein conserved region" evidence="1">
    <location>
        <begin position="55"/>
        <end position="85"/>
    </location>
</feature>
<accession>A0ABY9GJ09</accession>
<sequence>MSFAYDATGQLLAENSAAGSLQHHYDELGNLIQTQLPDGRWINRLHYGSGALQKIRYYHNDLNGLPEQLTEADGHNVWRATYRVWAPSPEAQMIGATMYDRRVAKPPKIVAQSNQAGRSNELAGPLVFSPTPWNVYSQLIWVMTCYIRYTIRPFLPTRPKVAPLS</sequence>
<dbReference type="Proteomes" id="UP001230339">
    <property type="component" value="Chromosome"/>
</dbReference>
<protein>
    <submittedName>
        <fullName evidence="2">RHS domain-containing protein</fullName>
    </submittedName>
</protein>
<gene>
    <name evidence="2" type="ORF">PSH57_19545</name>
</gene>
<dbReference type="NCBIfam" id="TIGR01643">
    <property type="entry name" value="YD_repeat_2x"/>
    <property type="match status" value="1"/>
</dbReference>
<dbReference type="InterPro" id="IPR031325">
    <property type="entry name" value="RHS_repeat"/>
</dbReference>
<dbReference type="EMBL" id="CP117449">
    <property type="protein sequence ID" value="WLH15521.1"/>
    <property type="molecule type" value="Genomic_DNA"/>
</dbReference>
<dbReference type="Pfam" id="PF03527">
    <property type="entry name" value="RHS"/>
    <property type="match status" value="1"/>
</dbReference>
<evidence type="ECO:0000313" key="3">
    <source>
        <dbReference type="Proteomes" id="UP001230339"/>
    </source>
</evidence>
<name>A0ABY9GJ09_9PSED</name>
<dbReference type="InterPro" id="IPR001826">
    <property type="entry name" value="RHS"/>
</dbReference>
<dbReference type="InterPro" id="IPR006530">
    <property type="entry name" value="YD"/>
</dbReference>
<dbReference type="Pfam" id="PF05593">
    <property type="entry name" value="RHS_repeat"/>
    <property type="match status" value="1"/>
</dbReference>
<evidence type="ECO:0000313" key="2">
    <source>
        <dbReference type="EMBL" id="WLH15521.1"/>
    </source>
</evidence>